<name>A0A382PZX7_9ZZZZ</name>
<evidence type="ECO:0000313" key="1">
    <source>
        <dbReference type="EMBL" id="SVC77531.1"/>
    </source>
</evidence>
<dbReference type="EMBL" id="UINC01110190">
    <property type="protein sequence ID" value="SVC77531.1"/>
    <property type="molecule type" value="Genomic_DNA"/>
</dbReference>
<dbReference type="AlphaFoldDB" id="A0A382PZX7"/>
<dbReference type="PROSITE" id="PS51257">
    <property type="entry name" value="PROKAR_LIPOPROTEIN"/>
    <property type="match status" value="1"/>
</dbReference>
<dbReference type="SUPFAM" id="SSF48452">
    <property type="entry name" value="TPR-like"/>
    <property type="match status" value="1"/>
</dbReference>
<dbReference type="InterPro" id="IPR011990">
    <property type="entry name" value="TPR-like_helical_dom_sf"/>
</dbReference>
<proteinExistence type="predicted"/>
<sequence length="161" mass="18076">MRKILFILTIIGVFVSGCGSNQTAEELFSGAENARNEKDIKGALSNLDLLLKKYPDHVLAAKTQYLIGDIYMNDLRDFDSAIAAYVNVVNNFSGTNQEAQAQFMIGYIYANILSDNPKAELNYMIFLDQFPEHELAPSVQFELDYLGKDINEIDVLKHITS</sequence>
<dbReference type="InterPro" id="IPR019734">
    <property type="entry name" value="TPR_rpt"/>
</dbReference>
<protein>
    <recommendedName>
        <fullName evidence="2">Outer membrane lipoprotein BamD-like domain-containing protein</fullName>
    </recommendedName>
</protein>
<dbReference type="Pfam" id="PF13174">
    <property type="entry name" value="TPR_6"/>
    <property type="match status" value="1"/>
</dbReference>
<reference evidence="1" key="1">
    <citation type="submission" date="2018-05" db="EMBL/GenBank/DDBJ databases">
        <authorList>
            <person name="Lanie J.A."/>
            <person name="Ng W.-L."/>
            <person name="Kazmierczak K.M."/>
            <person name="Andrzejewski T.M."/>
            <person name="Davidsen T.M."/>
            <person name="Wayne K.J."/>
            <person name="Tettelin H."/>
            <person name="Glass J.I."/>
            <person name="Rusch D."/>
            <person name="Podicherti R."/>
            <person name="Tsui H.-C.T."/>
            <person name="Winkler M.E."/>
        </authorList>
    </citation>
    <scope>NUCLEOTIDE SEQUENCE</scope>
</reference>
<dbReference type="Gene3D" id="1.25.40.10">
    <property type="entry name" value="Tetratricopeptide repeat domain"/>
    <property type="match status" value="1"/>
</dbReference>
<evidence type="ECO:0008006" key="2">
    <source>
        <dbReference type="Google" id="ProtNLM"/>
    </source>
</evidence>
<gene>
    <name evidence="1" type="ORF">METZ01_LOCUS330385</name>
</gene>
<accession>A0A382PZX7</accession>
<organism evidence="1">
    <name type="scientific">marine metagenome</name>
    <dbReference type="NCBI Taxonomy" id="408172"/>
    <lineage>
        <taxon>unclassified sequences</taxon>
        <taxon>metagenomes</taxon>
        <taxon>ecological metagenomes</taxon>
    </lineage>
</organism>